<dbReference type="InterPro" id="IPR033756">
    <property type="entry name" value="YlxH/NBP35"/>
</dbReference>
<dbReference type="InterPro" id="IPR027417">
    <property type="entry name" value="P-loop_NTPase"/>
</dbReference>
<keyword evidence="8" id="KW-1185">Reference proteome</keyword>
<gene>
    <name evidence="7" type="ORF">GCM10008023_28120</name>
</gene>
<dbReference type="InterPro" id="IPR044304">
    <property type="entry name" value="NUBPL-like"/>
</dbReference>
<keyword evidence="6" id="KW-0378">Hydrolase</keyword>
<evidence type="ECO:0000313" key="7">
    <source>
        <dbReference type="EMBL" id="GHH20343.1"/>
    </source>
</evidence>
<keyword evidence="1 6" id="KW-0479">Metal-binding</keyword>
<keyword evidence="3 6" id="KW-0067">ATP-binding</keyword>
<reference evidence="8" key="1">
    <citation type="journal article" date="2019" name="Int. J. Syst. Evol. Microbiol.">
        <title>The Global Catalogue of Microorganisms (GCM) 10K type strain sequencing project: providing services to taxonomists for standard genome sequencing and annotation.</title>
        <authorList>
            <consortium name="The Broad Institute Genomics Platform"/>
            <consortium name="The Broad Institute Genome Sequencing Center for Infectious Disease"/>
            <person name="Wu L."/>
            <person name="Ma J."/>
        </authorList>
    </citation>
    <scope>NUCLEOTIDE SEQUENCE [LARGE SCALE GENOMIC DNA]</scope>
    <source>
        <strain evidence="8">CGMCC 1.8957</strain>
    </source>
</reference>
<evidence type="ECO:0000256" key="6">
    <source>
        <dbReference type="HAMAP-Rule" id="MF_02040"/>
    </source>
</evidence>
<evidence type="ECO:0000256" key="1">
    <source>
        <dbReference type="ARBA" id="ARBA00022723"/>
    </source>
</evidence>
<dbReference type="HAMAP" id="MF_02040">
    <property type="entry name" value="Mrp_NBP35"/>
    <property type="match status" value="1"/>
</dbReference>
<evidence type="ECO:0000313" key="8">
    <source>
        <dbReference type="Proteomes" id="UP000652430"/>
    </source>
</evidence>
<comment type="similarity">
    <text evidence="6">Belongs to the Mrp/NBP35 ATP-binding proteins family.</text>
</comment>
<keyword evidence="5 6" id="KW-0411">Iron-sulfur</keyword>
<name>A0ABQ3LMY3_9SPHN</name>
<organism evidence="7 8">
    <name type="scientific">Sphingomonas glacialis</name>
    <dbReference type="NCBI Taxonomy" id="658225"/>
    <lineage>
        <taxon>Bacteria</taxon>
        <taxon>Pseudomonadati</taxon>
        <taxon>Pseudomonadota</taxon>
        <taxon>Alphaproteobacteria</taxon>
        <taxon>Sphingomonadales</taxon>
        <taxon>Sphingomonadaceae</taxon>
        <taxon>Sphingomonas</taxon>
    </lineage>
</organism>
<dbReference type="InterPro" id="IPR019591">
    <property type="entry name" value="Mrp/NBP35_ATP-bd"/>
</dbReference>
<dbReference type="PANTHER" id="PTHR42961">
    <property type="entry name" value="IRON-SULFUR PROTEIN NUBPL"/>
    <property type="match status" value="1"/>
</dbReference>
<keyword evidence="4 6" id="KW-0408">Iron</keyword>
<dbReference type="Gene3D" id="3.40.50.300">
    <property type="entry name" value="P-loop containing nucleotide triphosphate hydrolases"/>
    <property type="match status" value="1"/>
</dbReference>
<feature type="binding site" evidence="6">
    <location>
        <begin position="85"/>
        <end position="92"/>
    </location>
    <ligand>
        <name>ATP</name>
        <dbReference type="ChEBI" id="CHEBI:30616"/>
    </ligand>
</feature>
<sequence length="328" mass="33598">MTDPISRDAALNAALSLVAGTRATGRIEDARASVIVDVSGLDAADHGPLEDAVRRAAGLVVGVETVRVALTSQRQQRVTIAVGSGKGGVGKSTVSANLAIALQQAGRRVGLVDADIYGPSQPRLMGVADLKPTAHNKVLNPVQTPFGVPMLSMGMLVTADQAIAWRGPMAAGALTQMMDANWGAADTLVMDLPPGTGDVQLTMIQKYRPTGAVIVSTPQDLALIDARRAIDLFVKAGVPIIGLIENMAGYVCPSCGEVSDPFGTGGAEAAAKELGLPFLGRIPLDIRVRVASDAGQPPVTGNGPEAVAFKQIAGHVAGWIANAQGGHA</sequence>
<dbReference type="RefSeq" id="WP_189676762.1">
    <property type="nucleotide sequence ID" value="NZ_BNAQ01000004.1"/>
</dbReference>
<dbReference type="CDD" id="cd02037">
    <property type="entry name" value="Mrp_NBP35"/>
    <property type="match status" value="1"/>
</dbReference>
<comment type="caution">
    <text evidence="7">The sequence shown here is derived from an EMBL/GenBank/DDBJ whole genome shotgun (WGS) entry which is preliminary data.</text>
</comment>
<evidence type="ECO:0000256" key="4">
    <source>
        <dbReference type="ARBA" id="ARBA00023004"/>
    </source>
</evidence>
<protein>
    <recommendedName>
        <fullName evidence="6">Iron-sulfur cluster carrier protein</fullName>
    </recommendedName>
</protein>
<dbReference type="EMBL" id="BNAQ01000004">
    <property type="protein sequence ID" value="GHH20343.1"/>
    <property type="molecule type" value="Genomic_DNA"/>
</dbReference>
<comment type="subunit">
    <text evidence="6">Homodimer.</text>
</comment>
<comment type="function">
    <text evidence="6">Binds and transfers iron-sulfur (Fe-S) clusters to target apoproteins. Can hydrolyze ATP.</text>
</comment>
<dbReference type="Pfam" id="PF10609">
    <property type="entry name" value="ParA"/>
    <property type="match status" value="1"/>
</dbReference>
<proteinExistence type="inferred from homology"/>
<accession>A0ABQ3LMY3</accession>
<evidence type="ECO:0000256" key="3">
    <source>
        <dbReference type="ARBA" id="ARBA00022840"/>
    </source>
</evidence>
<dbReference type="Proteomes" id="UP000652430">
    <property type="component" value="Unassembled WGS sequence"/>
</dbReference>
<dbReference type="SUPFAM" id="SSF52540">
    <property type="entry name" value="P-loop containing nucleoside triphosphate hydrolases"/>
    <property type="match status" value="1"/>
</dbReference>
<keyword evidence="2 6" id="KW-0547">Nucleotide-binding</keyword>
<dbReference type="PANTHER" id="PTHR42961:SF2">
    <property type="entry name" value="IRON-SULFUR PROTEIN NUBPL"/>
    <property type="match status" value="1"/>
</dbReference>
<evidence type="ECO:0000256" key="5">
    <source>
        <dbReference type="ARBA" id="ARBA00023014"/>
    </source>
</evidence>
<evidence type="ECO:0000256" key="2">
    <source>
        <dbReference type="ARBA" id="ARBA00022741"/>
    </source>
</evidence>